<feature type="compositionally biased region" description="Basic and acidic residues" evidence="1">
    <location>
        <begin position="11"/>
        <end position="20"/>
    </location>
</feature>
<name>A0A978VC99_ZIZJJ</name>
<comment type="caution">
    <text evidence="2">The sequence shown here is derived from an EMBL/GenBank/DDBJ whole genome shotgun (WGS) entry which is preliminary data.</text>
</comment>
<accession>A0A978VC99</accession>
<dbReference type="EMBL" id="JAEACU010000005">
    <property type="protein sequence ID" value="KAH7527988.1"/>
    <property type="molecule type" value="Genomic_DNA"/>
</dbReference>
<dbReference type="Proteomes" id="UP000813462">
    <property type="component" value="Unassembled WGS sequence"/>
</dbReference>
<feature type="region of interest" description="Disordered" evidence="1">
    <location>
        <begin position="1"/>
        <end position="20"/>
    </location>
</feature>
<evidence type="ECO:0000313" key="3">
    <source>
        <dbReference type="Proteomes" id="UP000813462"/>
    </source>
</evidence>
<evidence type="ECO:0000256" key="1">
    <source>
        <dbReference type="SAM" id="MobiDB-lite"/>
    </source>
</evidence>
<dbReference type="AlphaFoldDB" id="A0A978VC99"/>
<reference evidence="2" key="1">
    <citation type="journal article" date="2021" name="Front. Plant Sci.">
        <title>Chromosome-Scale Genome Assembly for Chinese Sour Jujube and Insights Into Its Genome Evolution and Domestication Signature.</title>
        <authorList>
            <person name="Shen L.-Y."/>
            <person name="Luo H."/>
            <person name="Wang X.-L."/>
            <person name="Wang X.-M."/>
            <person name="Qiu X.-J."/>
            <person name="Liu H."/>
            <person name="Zhou S.-S."/>
            <person name="Jia K.-H."/>
            <person name="Nie S."/>
            <person name="Bao Y.-T."/>
            <person name="Zhang R.-G."/>
            <person name="Yun Q.-Z."/>
            <person name="Chai Y.-H."/>
            <person name="Lu J.-Y."/>
            <person name="Li Y."/>
            <person name="Zhao S.-W."/>
            <person name="Mao J.-F."/>
            <person name="Jia S.-G."/>
            <person name="Mao Y.-M."/>
        </authorList>
    </citation>
    <scope>NUCLEOTIDE SEQUENCE</scope>
    <source>
        <strain evidence="2">AT0</strain>
        <tissue evidence="2">Leaf</tissue>
    </source>
</reference>
<protein>
    <submittedName>
        <fullName evidence="2">Uncharacterized protein</fullName>
    </submittedName>
</protein>
<sequence length="294" mass="33428">MFPHCFGRQHKFSEPPLKDSKQEGFQKIPVLIAFPESGRSQISCLAAGMKKVATAHKSRFSQPKFDHFTFYSHLVPLHGAAMDHTTVRDKKKRQRSRSSVSSQTTVHSLPVARHPLRHLLLPRPLRPRPMLCRLQILVKIGSSIVLEGNRTSFQQIKVFWLIDLVGASNRSCNSEEPLKLYLEEVAMEHHRLALQEDVIHIDQWRGHFAGSKVAASVLWFTRVHNTQLKPCLFPIRHPLHHVFPSSTSSHMICRLEILAVANGSHVCFQYNSSTNLEESLKLYLDFGEAFSGTS</sequence>
<evidence type="ECO:0000313" key="2">
    <source>
        <dbReference type="EMBL" id="KAH7527988.1"/>
    </source>
</evidence>
<proteinExistence type="predicted"/>
<gene>
    <name evidence="2" type="ORF">FEM48_Zijuj05G0024300</name>
</gene>
<organism evidence="2 3">
    <name type="scientific">Ziziphus jujuba var. spinosa</name>
    <dbReference type="NCBI Taxonomy" id="714518"/>
    <lineage>
        <taxon>Eukaryota</taxon>
        <taxon>Viridiplantae</taxon>
        <taxon>Streptophyta</taxon>
        <taxon>Embryophyta</taxon>
        <taxon>Tracheophyta</taxon>
        <taxon>Spermatophyta</taxon>
        <taxon>Magnoliopsida</taxon>
        <taxon>eudicotyledons</taxon>
        <taxon>Gunneridae</taxon>
        <taxon>Pentapetalae</taxon>
        <taxon>rosids</taxon>
        <taxon>fabids</taxon>
        <taxon>Rosales</taxon>
        <taxon>Rhamnaceae</taxon>
        <taxon>Paliureae</taxon>
        <taxon>Ziziphus</taxon>
    </lineage>
</organism>
<feature type="compositionally biased region" description="Low complexity" evidence="1">
    <location>
        <begin position="97"/>
        <end position="107"/>
    </location>
</feature>
<feature type="region of interest" description="Disordered" evidence="1">
    <location>
        <begin position="84"/>
        <end position="107"/>
    </location>
</feature>